<dbReference type="AlphaFoldDB" id="A0A081CWL9"/>
<dbReference type="Pfam" id="PF00582">
    <property type="entry name" value="Usp"/>
    <property type="match status" value="1"/>
</dbReference>
<gene>
    <name evidence="3" type="ORF">RRU01S_14_02890</name>
</gene>
<evidence type="ECO:0000256" key="1">
    <source>
        <dbReference type="ARBA" id="ARBA00008791"/>
    </source>
</evidence>
<sequence length="281" mass="30184">MGYKTILAVMDTAENAHKLEGFVVSLANDFSAHVVGLHMETFATIPLVAPMEIPDPATVQAVQEVAHEETTEVGRIFKQTMSAGGVSHEWRSFIASVGYASSSALQSARCADIVIARQPNSSALSDSRGDLDNFLYESGRPVLLVPHTLTQPKPVRRVLVAWNGSREATRAVFDALPFLIAAESVEIFSFGADDSDDDAKPPAGNDLASTLARHGINVTVTSQEKAQGVSAKSAIESRLADNSVDLLVMGAYGHSRWWEMLFGGVTRTVLDKTTALTLLSR</sequence>
<dbReference type="CDD" id="cd00293">
    <property type="entry name" value="USP-like"/>
    <property type="match status" value="1"/>
</dbReference>
<dbReference type="EMBL" id="BBJU01000014">
    <property type="protein sequence ID" value="GAK71065.1"/>
    <property type="molecule type" value="Genomic_DNA"/>
</dbReference>
<reference evidence="3 4" key="1">
    <citation type="submission" date="2014-08" db="EMBL/GenBank/DDBJ databases">
        <title>Whole genome shotgun sequence of Rhizobium rubi NBRC 13261.</title>
        <authorList>
            <person name="Katano-Makiyama Y."/>
            <person name="Hosoyama A."/>
            <person name="Hashimoto M."/>
            <person name="Hosoyama Y."/>
            <person name="Noguchi M."/>
            <person name="Tsuchikane K."/>
            <person name="Uohara A."/>
            <person name="Ohji S."/>
            <person name="Ichikawa N."/>
            <person name="Kimura A."/>
            <person name="Yamazoe A."/>
            <person name="Fujita N."/>
        </authorList>
    </citation>
    <scope>NUCLEOTIDE SEQUENCE [LARGE SCALE GENOMIC DNA]</scope>
    <source>
        <strain evidence="3 4">NBRC 13261</strain>
    </source>
</reference>
<comment type="similarity">
    <text evidence="1">Belongs to the universal stress protein A family.</text>
</comment>
<dbReference type="RefSeq" id="WP_045230594.1">
    <property type="nucleotide sequence ID" value="NZ_BBJU01000014.1"/>
</dbReference>
<feature type="domain" description="UspA" evidence="2">
    <location>
        <begin position="156"/>
        <end position="274"/>
    </location>
</feature>
<evidence type="ECO:0000313" key="3">
    <source>
        <dbReference type="EMBL" id="GAK71065.1"/>
    </source>
</evidence>
<evidence type="ECO:0000259" key="2">
    <source>
        <dbReference type="Pfam" id="PF00582"/>
    </source>
</evidence>
<dbReference type="Gene3D" id="3.40.50.12370">
    <property type="match status" value="1"/>
</dbReference>
<dbReference type="PANTHER" id="PTHR46268">
    <property type="entry name" value="STRESS RESPONSE PROTEIN NHAX"/>
    <property type="match status" value="1"/>
</dbReference>
<dbReference type="PRINTS" id="PR01438">
    <property type="entry name" value="UNVRSLSTRESS"/>
</dbReference>
<dbReference type="InterPro" id="IPR006016">
    <property type="entry name" value="UspA"/>
</dbReference>
<dbReference type="eggNOG" id="COG0589">
    <property type="taxonomic scope" value="Bacteria"/>
</dbReference>
<dbReference type="SUPFAM" id="SSF52402">
    <property type="entry name" value="Adenine nucleotide alpha hydrolases-like"/>
    <property type="match status" value="2"/>
</dbReference>
<accession>A0A081CWL9</accession>
<name>A0A081CWL9_9HYPH</name>
<dbReference type="Proteomes" id="UP000028701">
    <property type="component" value="Unassembled WGS sequence"/>
</dbReference>
<proteinExistence type="inferred from homology"/>
<evidence type="ECO:0000313" key="4">
    <source>
        <dbReference type="Proteomes" id="UP000028701"/>
    </source>
</evidence>
<dbReference type="PANTHER" id="PTHR46268:SF15">
    <property type="entry name" value="UNIVERSAL STRESS PROTEIN HP_0031"/>
    <property type="match status" value="1"/>
</dbReference>
<protein>
    <submittedName>
        <fullName evidence="3">UspA family protein</fullName>
    </submittedName>
</protein>
<dbReference type="InterPro" id="IPR006015">
    <property type="entry name" value="Universal_stress_UspA"/>
</dbReference>
<comment type="caution">
    <text evidence="3">The sequence shown here is derived from an EMBL/GenBank/DDBJ whole genome shotgun (WGS) entry which is preliminary data.</text>
</comment>
<organism evidence="3 4">
    <name type="scientific">Agrobacterium rubi TR3 = NBRC 13261</name>
    <dbReference type="NCBI Taxonomy" id="1368415"/>
    <lineage>
        <taxon>Bacteria</taxon>
        <taxon>Pseudomonadati</taxon>
        <taxon>Pseudomonadota</taxon>
        <taxon>Alphaproteobacteria</taxon>
        <taxon>Hyphomicrobiales</taxon>
        <taxon>Rhizobiaceae</taxon>
        <taxon>Rhizobium/Agrobacterium group</taxon>
        <taxon>Agrobacterium</taxon>
    </lineage>
</organism>
<dbReference type="OrthoDB" id="9804721at2"/>